<reference evidence="4 5" key="1">
    <citation type="submission" date="2018-06" db="EMBL/GenBank/DDBJ databases">
        <title>Genomic Encyclopedia of Archaeal and Bacterial Type Strains, Phase II (KMG-II): from individual species to whole genera.</title>
        <authorList>
            <person name="Goeker M."/>
        </authorList>
    </citation>
    <scope>NUCLEOTIDE SEQUENCE [LARGE SCALE GENOMIC DNA]</scope>
    <source>
        <strain evidence="4 5">DSM 23857</strain>
    </source>
</reference>
<evidence type="ECO:0000256" key="1">
    <source>
        <dbReference type="ARBA" id="ARBA00010835"/>
    </source>
</evidence>
<comment type="similarity">
    <text evidence="1">Belongs to the prokaryotic/mitochondrial release factor family.</text>
</comment>
<dbReference type="PANTHER" id="PTHR43804">
    <property type="entry name" value="LD18447P"/>
    <property type="match status" value="1"/>
</dbReference>
<dbReference type="SUPFAM" id="SSF75620">
    <property type="entry name" value="Release factor"/>
    <property type="match status" value="1"/>
</dbReference>
<dbReference type="Gene3D" id="3.30.160.20">
    <property type="match status" value="1"/>
</dbReference>
<feature type="domain" description="Prokaryotic-type class I peptide chain release factors" evidence="3">
    <location>
        <begin position="119"/>
        <end position="135"/>
    </location>
</feature>
<keyword evidence="5" id="KW-1185">Reference proteome</keyword>
<dbReference type="InterPro" id="IPR000352">
    <property type="entry name" value="Pep_chain_release_fac_I"/>
</dbReference>
<gene>
    <name evidence="4" type="ORF">LX64_01242</name>
</gene>
<dbReference type="AlphaFoldDB" id="A0A327QVF3"/>
<dbReference type="GO" id="GO:0003747">
    <property type="term" value="F:translation release factor activity"/>
    <property type="evidence" value="ECO:0007669"/>
    <property type="project" value="InterPro"/>
</dbReference>
<dbReference type="InterPro" id="IPR050057">
    <property type="entry name" value="Prokaryotic/Mito_RF"/>
</dbReference>
<dbReference type="OrthoDB" id="9815709at2"/>
<protein>
    <submittedName>
        <fullName evidence="4">Peptide chain release factor</fullName>
    </submittedName>
</protein>
<name>A0A327QVF3_9BACT</name>
<proteinExistence type="inferred from homology"/>
<evidence type="ECO:0000313" key="4">
    <source>
        <dbReference type="EMBL" id="RAJ08589.1"/>
    </source>
</evidence>
<organism evidence="4 5">
    <name type="scientific">Chitinophaga skermanii</name>
    <dbReference type="NCBI Taxonomy" id="331697"/>
    <lineage>
        <taxon>Bacteria</taxon>
        <taxon>Pseudomonadati</taxon>
        <taxon>Bacteroidota</taxon>
        <taxon>Chitinophagia</taxon>
        <taxon>Chitinophagales</taxon>
        <taxon>Chitinophagaceae</taxon>
        <taxon>Chitinophaga</taxon>
    </lineage>
</organism>
<evidence type="ECO:0000313" key="5">
    <source>
        <dbReference type="Proteomes" id="UP000249547"/>
    </source>
</evidence>
<accession>A0A327QVF3</accession>
<dbReference type="PANTHER" id="PTHR43804:SF9">
    <property type="entry name" value="PEPTIDE CHAIN RELEASE FACTOR HOMOLOG-RELATED"/>
    <property type="match status" value="1"/>
</dbReference>
<dbReference type="Proteomes" id="UP000249547">
    <property type="component" value="Unassembled WGS sequence"/>
</dbReference>
<dbReference type="PROSITE" id="PS00745">
    <property type="entry name" value="RF_PROK_I"/>
    <property type="match status" value="1"/>
</dbReference>
<dbReference type="RefSeq" id="WP_111596724.1">
    <property type="nucleotide sequence ID" value="NZ_QLLL01000002.1"/>
</dbReference>
<sequence>MDKLIIQISSGRGPVECARVVAKVKEKIVAHAKAAHIALDTIEEVKGDLKGTFLSVTLLAFGHGVRDVFQEWEGTIQWIAESPYRKFHKRKNWFVGVSLFDPGAAQKWNPKDVVFETCRSGGPGGQNVNKVETAVRGIHQPSGISVTVTDTRSQLQNKQLCLQRLEEKFHAVQAARLAEQQQSQWQEHNELERGDAVKVLKGNLL</sequence>
<dbReference type="EMBL" id="QLLL01000002">
    <property type="protein sequence ID" value="RAJ08589.1"/>
    <property type="molecule type" value="Genomic_DNA"/>
</dbReference>
<dbReference type="InterPro" id="IPR017509">
    <property type="entry name" value="PrfH"/>
</dbReference>
<dbReference type="Pfam" id="PF00472">
    <property type="entry name" value="RF-1"/>
    <property type="match status" value="1"/>
</dbReference>
<dbReference type="NCBIfam" id="TIGR03072">
    <property type="entry name" value="release_prfH"/>
    <property type="match status" value="1"/>
</dbReference>
<dbReference type="Gene3D" id="3.30.70.1660">
    <property type="match status" value="1"/>
</dbReference>
<feature type="coiled-coil region" evidence="2">
    <location>
        <begin position="148"/>
        <end position="182"/>
    </location>
</feature>
<dbReference type="InterPro" id="IPR045853">
    <property type="entry name" value="Pep_chain_release_fac_I_sf"/>
</dbReference>
<comment type="caution">
    <text evidence="4">The sequence shown here is derived from an EMBL/GenBank/DDBJ whole genome shotgun (WGS) entry which is preliminary data.</text>
</comment>
<keyword evidence="2" id="KW-0175">Coiled coil</keyword>
<evidence type="ECO:0000256" key="2">
    <source>
        <dbReference type="SAM" id="Coils"/>
    </source>
</evidence>
<evidence type="ECO:0000259" key="3">
    <source>
        <dbReference type="PROSITE" id="PS00745"/>
    </source>
</evidence>